<sequence>MSDLYSAVRVEAAKAQFNWLTDDFKLAFIDADEYTVNYATDQVLEDIPTAAVIAISESLDTKSVSASGWMKAGTTVFVEPEGSIGEAVVLFKDTGDPATSTLVAYLDSEEYQQIIPNGADVYVLWHADGIIQF</sequence>
<reference evidence="1" key="1">
    <citation type="submission" date="2024-04" db="EMBL/GenBank/DDBJ databases">
        <authorList>
            <person name="Adelman N."/>
            <person name="Francis S."/>
            <person name="Griciute V."/>
            <person name="Hart J."/>
            <person name="Matonsi M."/>
            <person name="Hutchison K.W."/>
            <person name="Molloy S.D."/>
            <person name="Viland M.D."/>
            <person name="Lewis C.M."/>
            <person name="Garlena R.A."/>
            <person name="Russell D.A."/>
            <person name="Jacobs-Sera D."/>
            <person name="Hatfull G.F."/>
        </authorList>
    </citation>
    <scope>NUCLEOTIDE SEQUENCE</scope>
</reference>
<gene>
    <name evidence="1" type="primary">36</name>
    <name evidence="1" type="ORF">SEA_HERMIA_36</name>
</gene>
<proteinExistence type="predicted"/>
<organism evidence="1">
    <name type="scientific">Mycobacterium phage Hermia</name>
    <dbReference type="NCBI Taxonomy" id="3136620"/>
    <lineage>
        <taxon>Viruses</taxon>
    </lineage>
</organism>
<dbReference type="EMBL" id="PP750959">
    <property type="protein sequence ID" value="XCH42845.1"/>
    <property type="molecule type" value="Genomic_DNA"/>
</dbReference>
<protein>
    <recommendedName>
        <fullName evidence="2">Minor tail protein</fullName>
    </recommendedName>
</protein>
<name>A0AAU8GM90_9VIRU</name>
<accession>A0AAU8GM90</accession>
<evidence type="ECO:0000313" key="1">
    <source>
        <dbReference type="EMBL" id="XCH42845.1"/>
    </source>
</evidence>
<evidence type="ECO:0008006" key="2">
    <source>
        <dbReference type="Google" id="ProtNLM"/>
    </source>
</evidence>